<evidence type="ECO:0000256" key="5">
    <source>
        <dbReference type="ARBA" id="ARBA00022448"/>
    </source>
</evidence>
<sequence length="441" mass="47458">MSFKKRLMTGALATLMSAAGLAGAANAATEIQWWHAFTGRLGDLLAKQVEDYNASQSDYVVVATNKGNYSETLNAGIAAFRAGEQPHILQVFEVGTATMMSAKGAIKPVYEVMAESGLPFDPNAYLAAVAGYYTTTDGQMLSLPYNSSTPVLYINKDALKTAGLDPETKPKTWGEVETVLTALKASGSACPLTTAWQSWVHLENLSAYHNVPFATKDNGFAGVDTELAFNSPVQVKHIDTLGRWAKDGLFIYSGRRNEGGARFRSGECALFTESSAGYAGVKAEAQFPFAVVNLPYWDDVAGAPQNTIIGGASLWVMAGHEGEEYKGVADFFNFLSSAEVQADWHQNTGYLPITTAAYELTKSQGFYETSPGTDIAILQMTGKAPTGNSKGLRLGSFDQIRGIIDEELEGVWSGSKSAQEALDAAVERGNQLLRRFEQANR</sequence>
<evidence type="ECO:0000256" key="1">
    <source>
        <dbReference type="ARBA" id="ARBA00004418"/>
    </source>
</evidence>
<evidence type="ECO:0000256" key="2">
    <source>
        <dbReference type="ARBA" id="ARBA00008520"/>
    </source>
</evidence>
<comment type="caution">
    <text evidence="9">The sequence shown here is derived from an EMBL/GenBank/DDBJ whole genome shotgun (WGS) entry which is preliminary data.</text>
</comment>
<feature type="chain" id="PRO_5032286153" description="sn-glycerol-3-phosphate-binding periplasmic protein UgpB" evidence="8">
    <location>
        <begin position="28"/>
        <end position="441"/>
    </location>
</feature>
<dbReference type="CDD" id="cd14748">
    <property type="entry name" value="PBP2_UgpB"/>
    <property type="match status" value="1"/>
</dbReference>
<dbReference type="InterPro" id="IPR050490">
    <property type="entry name" value="Bact_solute-bd_prot1"/>
</dbReference>
<comment type="function">
    <text evidence="7">Part of the ABC transporter complex UgpBAEC involved in sn-glycerol-3-phosphate (G3P) import. Binds G3P.</text>
</comment>
<name>A0A839SUC2_9PROT</name>
<accession>A0A839SUC2</accession>
<protein>
    <recommendedName>
        <fullName evidence="4">sn-glycerol-3-phosphate-binding periplasmic protein UgpB</fullName>
    </recommendedName>
</protein>
<keyword evidence="5" id="KW-0813">Transport</keyword>
<evidence type="ECO:0000256" key="6">
    <source>
        <dbReference type="ARBA" id="ARBA00022729"/>
    </source>
</evidence>
<evidence type="ECO:0000313" key="10">
    <source>
        <dbReference type="Proteomes" id="UP000581135"/>
    </source>
</evidence>
<dbReference type="Pfam" id="PF13416">
    <property type="entry name" value="SBP_bac_8"/>
    <property type="match status" value="1"/>
</dbReference>
<dbReference type="GO" id="GO:0042597">
    <property type="term" value="C:periplasmic space"/>
    <property type="evidence" value="ECO:0007669"/>
    <property type="project" value="UniProtKB-SubCell"/>
</dbReference>
<dbReference type="EMBL" id="JACHXA010000008">
    <property type="protein sequence ID" value="MBB3066417.1"/>
    <property type="molecule type" value="Genomic_DNA"/>
</dbReference>
<dbReference type="PANTHER" id="PTHR43649:SF31">
    <property type="entry name" value="SN-GLYCEROL-3-PHOSPHATE-BINDING PERIPLASMIC PROTEIN UGPB"/>
    <property type="match status" value="1"/>
</dbReference>
<keyword evidence="10" id="KW-1185">Reference proteome</keyword>
<dbReference type="Gene3D" id="3.40.190.10">
    <property type="entry name" value="Periplasmic binding protein-like II"/>
    <property type="match status" value="2"/>
</dbReference>
<evidence type="ECO:0000256" key="8">
    <source>
        <dbReference type="SAM" id="SignalP"/>
    </source>
</evidence>
<evidence type="ECO:0000256" key="4">
    <source>
        <dbReference type="ARBA" id="ARBA00017470"/>
    </source>
</evidence>
<dbReference type="Proteomes" id="UP000581135">
    <property type="component" value="Unassembled WGS sequence"/>
</dbReference>
<comment type="similarity">
    <text evidence="2">Belongs to the bacterial solute-binding protein 1 family.</text>
</comment>
<dbReference type="NCBIfam" id="NF008211">
    <property type="entry name" value="PRK10974.1"/>
    <property type="match status" value="1"/>
</dbReference>
<keyword evidence="6 8" id="KW-0732">Signal</keyword>
<comment type="subcellular location">
    <subcellularLocation>
        <location evidence="1">Periplasm</location>
    </subcellularLocation>
</comment>
<gene>
    <name evidence="9" type="ORF">FHR98_002723</name>
</gene>
<feature type="signal peptide" evidence="8">
    <location>
        <begin position="1"/>
        <end position="27"/>
    </location>
</feature>
<organism evidence="9 10">
    <name type="scientific">Limibacillus halophilus</name>
    <dbReference type="NCBI Taxonomy" id="1579333"/>
    <lineage>
        <taxon>Bacteria</taxon>
        <taxon>Pseudomonadati</taxon>
        <taxon>Pseudomonadota</taxon>
        <taxon>Alphaproteobacteria</taxon>
        <taxon>Rhodospirillales</taxon>
        <taxon>Rhodovibrionaceae</taxon>
        <taxon>Limibacillus</taxon>
    </lineage>
</organism>
<proteinExistence type="inferred from homology"/>
<evidence type="ECO:0000256" key="3">
    <source>
        <dbReference type="ARBA" id="ARBA00011557"/>
    </source>
</evidence>
<evidence type="ECO:0000313" key="9">
    <source>
        <dbReference type="EMBL" id="MBB3066417.1"/>
    </source>
</evidence>
<dbReference type="AlphaFoldDB" id="A0A839SUC2"/>
<dbReference type="InterPro" id="IPR006059">
    <property type="entry name" value="SBP"/>
</dbReference>
<evidence type="ECO:0000256" key="7">
    <source>
        <dbReference type="ARBA" id="ARBA00034473"/>
    </source>
</evidence>
<reference evidence="9 10" key="1">
    <citation type="submission" date="2020-08" db="EMBL/GenBank/DDBJ databases">
        <title>Genomic Encyclopedia of Type Strains, Phase III (KMG-III): the genomes of soil and plant-associated and newly described type strains.</title>
        <authorList>
            <person name="Whitman W."/>
        </authorList>
    </citation>
    <scope>NUCLEOTIDE SEQUENCE [LARGE SCALE GENOMIC DNA]</scope>
    <source>
        <strain evidence="9 10">CECT 8803</strain>
    </source>
</reference>
<comment type="subunit">
    <text evidence="3">The complex is composed of two ATP-binding proteins (UgpC), two transmembrane proteins (UgpA and UgpE) and a solute-binding protein (UgpB).</text>
</comment>
<dbReference type="PANTHER" id="PTHR43649">
    <property type="entry name" value="ARABINOSE-BINDING PROTEIN-RELATED"/>
    <property type="match status" value="1"/>
</dbReference>
<dbReference type="SUPFAM" id="SSF53850">
    <property type="entry name" value="Periplasmic binding protein-like II"/>
    <property type="match status" value="1"/>
</dbReference>
<dbReference type="RefSeq" id="WP_183417233.1">
    <property type="nucleotide sequence ID" value="NZ_JACHXA010000008.1"/>
</dbReference>